<keyword evidence="4 9" id="KW-0808">Transferase</keyword>
<dbReference type="GO" id="GO:0008168">
    <property type="term" value="F:methyltransferase activity"/>
    <property type="evidence" value="ECO:0007669"/>
    <property type="project" value="UniProtKB-KW"/>
</dbReference>
<feature type="domain" description="DNA methylase adenine-specific" evidence="8">
    <location>
        <begin position="501"/>
        <end position="600"/>
    </location>
</feature>
<dbReference type="Gene3D" id="3.40.50.150">
    <property type="entry name" value="Vaccinia Virus protein VP39"/>
    <property type="match status" value="1"/>
</dbReference>
<keyword evidence="5" id="KW-0949">S-adenosyl-L-methionine</keyword>
<dbReference type="InterPro" id="IPR003356">
    <property type="entry name" value="DNA_methylase_A-5"/>
</dbReference>
<evidence type="ECO:0000256" key="4">
    <source>
        <dbReference type="ARBA" id="ARBA00022679"/>
    </source>
</evidence>
<dbReference type="PANTHER" id="PTHR42933:SF1">
    <property type="entry name" value="SITE-SPECIFIC DNA-METHYLTRANSFERASE (ADENINE-SPECIFIC)"/>
    <property type="match status" value="1"/>
</dbReference>
<dbReference type="EC" id="2.1.1.72" evidence="2"/>
<accession>A0ABW3I6D5</accession>
<evidence type="ECO:0000256" key="7">
    <source>
        <dbReference type="ARBA" id="ARBA00047942"/>
    </source>
</evidence>
<dbReference type="Pfam" id="PF02384">
    <property type="entry name" value="N6_Mtase"/>
    <property type="match status" value="2"/>
</dbReference>
<dbReference type="EMBL" id="JBHTJN010000004">
    <property type="protein sequence ID" value="MFD0965485.1"/>
    <property type="molecule type" value="Genomic_DNA"/>
</dbReference>
<protein>
    <recommendedName>
        <fullName evidence="2">site-specific DNA-methyltransferase (adenine-specific)</fullName>
        <ecNumber evidence="2">2.1.1.72</ecNumber>
    </recommendedName>
</protein>
<reference evidence="10" key="1">
    <citation type="journal article" date="2019" name="Int. J. Syst. Evol. Microbiol.">
        <title>The Global Catalogue of Microorganisms (GCM) 10K type strain sequencing project: providing services to taxonomists for standard genome sequencing and annotation.</title>
        <authorList>
            <consortium name="The Broad Institute Genomics Platform"/>
            <consortium name="The Broad Institute Genome Sequencing Center for Infectious Disease"/>
            <person name="Wu L."/>
            <person name="Ma J."/>
        </authorList>
    </citation>
    <scope>NUCLEOTIDE SEQUENCE [LARGE SCALE GENOMIC DNA]</scope>
    <source>
        <strain evidence="10">CCUG 61707</strain>
    </source>
</reference>
<keyword evidence="10" id="KW-1185">Reference proteome</keyword>
<evidence type="ECO:0000313" key="10">
    <source>
        <dbReference type="Proteomes" id="UP001596996"/>
    </source>
</evidence>
<keyword evidence="6" id="KW-0680">Restriction system</keyword>
<dbReference type="GO" id="GO:0032259">
    <property type="term" value="P:methylation"/>
    <property type="evidence" value="ECO:0007669"/>
    <property type="project" value="UniProtKB-KW"/>
</dbReference>
<dbReference type="Proteomes" id="UP001596996">
    <property type="component" value="Unassembled WGS sequence"/>
</dbReference>
<sequence>MAKIKSVEPNIADLVNGWLKQYKLDYKLEQESLNNEIDKALNEYASKSGGKGGNRPDAKLLLETKTLKKYPILIEYKGYKDKLIKLDSDGKVDNITTKSEPNYKNIKDYAVNGAVHYANAILHYTSYTDVIAIGVTGYKKENGQIEHSIGVYYVSKDNFGIGQEVDKYTDLSFLKKENFDNFIKKVKELSLTSEELEKLKEKREKEIQASLVKLNNDIYKEEKGLSESDRVHLVAASIMATLGVEGKVAPLEKSDLKSLKEENNTDGDIVVRKIDSFLKCKNLPPKKKDLILRTLKNTLLSDNINKATNGESQLKRIFTKIVDDLGIYYKVGLTTDFTGKLFNEMYSWLGFTQDKLNDVVLTPSYVAKLLVKLARVDKDSFLWDFATGSAGLLVAGMNEMIIDAKEKIKSPEELEQKILKIKAEQLLGLEVLSNIYMLAILNMILMGDGSSNILNKDSLQDFDGKYGFGNTDENFPATAFVLNPPYSATGNGMVFVERAFSMMKKGYGAIIIQNSAGSGKAKEINKNILKNNTLIASIKMPIDIFIGKSSVQTNIYVFKVGEAHHNDNIVKFIDFSNDGYTRTNRKKASNNLVDTDRAKERYQEVVDLVRFGKHKLNIFTEEEYYEGYIDVESGTDWNQSAPIDTRPTLEDFKKTVSDYLAWEVSNLMKKESEDESLKK</sequence>
<feature type="domain" description="DNA methylase adenine-specific" evidence="8">
    <location>
        <begin position="355"/>
        <end position="489"/>
    </location>
</feature>
<dbReference type="RefSeq" id="WP_380818276.1">
    <property type="nucleotide sequence ID" value="NZ_JBHTJN010000004.1"/>
</dbReference>
<evidence type="ECO:0000256" key="2">
    <source>
        <dbReference type="ARBA" id="ARBA00011900"/>
    </source>
</evidence>
<comment type="catalytic activity">
    <reaction evidence="7">
        <text>a 2'-deoxyadenosine in DNA + S-adenosyl-L-methionine = an N(6)-methyl-2'-deoxyadenosine in DNA + S-adenosyl-L-homocysteine + H(+)</text>
        <dbReference type="Rhea" id="RHEA:15197"/>
        <dbReference type="Rhea" id="RHEA-COMP:12418"/>
        <dbReference type="Rhea" id="RHEA-COMP:12419"/>
        <dbReference type="ChEBI" id="CHEBI:15378"/>
        <dbReference type="ChEBI" id="CHEBI:57856"/>
        <dbReference type="ChEBI" id="CHEBI:59789"/>
        <dbReference type="ChEBI" id="CHEBI:90615"/>
        <dbReference type="ChEBI" id="CHEBI:90616"/>
        <dbReference type="EC" id="2.1.1.72"/>
    </reaction>
</comment>
<dbReference type="SUPFAM" id="SSF53335">
    <property type="entry name" value="S-adenosyl-L-methionine-dependent methyltransferases"/>
    <property type="match status" value="1"/>
</dbReference>
<dbReference type="InterPro" id="IPR051537">
    <property type="entry name" value="DNA_Adenine_Mtase"/>
</dbReference>
<name>A0ABW3I6D5_9PAST</name>
<evidence type="ECO:0000256" key="3">
    <source>
        <dbReference type="ARBA" id="ARBA00022603"/>
    </source>
</evidence>
<evidence type="ECO:0000313" key="9">
    <source>
        <dbReference type="EMBL" id="MFD0965485.1"/>
    </source>
</evidence>
<evidence type="ECO:0000256" key="6">
    <source>
        <dbReference type="ARBA" id="ARBA00022747"/>
    </source>
</evidence>
<organism evidence="9 10">
    <name type="scientific">Seminibacterium arietis</name>
    <dbReference type="NCBI Taxonomy" id="1173502"/>
    <lineage>
        <taxon>Bacteria</taxon>
        <taxon>Pseudomonadati</taxon>
        <taxon>Pseudomonadota</taxon>
        <taxon>Gammaproteobacteria</taxon>
        <taxon>Pasteurellales</taxon>
        <taxon>Pasteurellaceae</taxon>
        <taxon>Seminibacterium</taxon>
    </lineage>
</organism>
<comment type="similarity">
    <text evidence="1">Belongs to the N(4)/N(6)-methyltransferase family.</text>
</comment>
<proteinExistence type="inferred from homology"/>
<comment type="caution">
    <text evidence="9">The sequence shown here is derived from an EMBL/GenBank/DDBJ whole genome shotgun (WGS) entry which is preliminary data.</text>
</comment>
<evidence type="ECO:0000259" key="8">
    <source>
        <dbReference type="Pfam" id="PF02384"/>
    </source>
</evidence>
<dbReference type="InterPro" id="IPR029063">
    <property type="entry name" value="SAM-dependent_MTases_sf"/>
</dbReference>
<dbReference type="PANTHER" id="PTHR42933">
    <property type="entry name" value="SLR6095 PROTEIN"/>
    <property type="match status" value="1"/>
</dbReference>
<evidence type="ECO:0000256" key="5">
    <source>
        <dbReference type="ARBA" id="ARBA00022691"/>
    </source>
</evidence>
<gene>
    <name evidence="9" type="ORF">ACFQ02_01210</name>
</gene>
<evidence type="ECO:0000256" key="1">
    <source>
        <dbReference type="ARBA" id="ARBA00006594"/>
    </source>
</evidence>
<keyword evidence="3 9" id="KW-0489">Methyltransferase</keyword>